<accession>A0AAW1T9V8</accession>
<dbReference type="PANTHER" id="PTHR43333:SF1">
    <property type="entry name" value="D-ISOMER SPECIFIC 2-HYDROXYACID DEHYDROGENASE NAD-BINDING DOMAIN-CONTAINING PROTEIN"/>
    <property type="match status" value="1"/>
</dbReference>
<dbReference type="InterPro" id="IPR006140">
    <property type="entry name" value="D-isomer_DH_NAD-bd"/>
</dbReference>
<evidence type="ECO:0000259" key="5">
    <source>
        <dbReference type="Pfam" id="PF02826"/>
    </source>
</evidence>
<dbReference type="PANTHER" id="PTHR43333">
    <property type="entry name" value="2-HACID_DH_C DOMAIN-CONTAINING PROTEIN"/>
    <property type="match status" value="1"/>
</dbReference>
<evidence type="ECO:0000256" key="3">
    <source>
        <dbReference type="RuleBase" id="RU003719"/>
    </source>
</evidence>
<comment type="similarity">
    <text evidence="3">Belongs to the D-isomer specific 2-hydroxyacid dehydrogenase family.</text>
</comment>
<evidence type="ECO:0000259" key="4">
    <source>
        <dbReference type="Pfam" id="PF00389"/>
    </source>
</evidence>
<dbReference type="Proteomes" id="UP001485043">
    <property type="component" value="Unassembled WGS sequence"/>
</dbReference>
<evidence type="ECO:0008006" key="8">
    <source>
        <dbReference type="Google" id="ProtNLM"/>
    </source>
</evidence>
<gene>
    <name evidence="6" type="ORF">WJX84_010448</name>
</gene>
<name>A0AAW1T9V8_9CHLO</name>
<proteinExistence type="inferred from homology"/>
<keyword evidence="2" id="KW-0520">NAD</keyword>
<dbReference type="Pfam" id="PF02826">
    <property type="entry name" value="2-Hacid_dh_C"/>
    <property type="match status" value="1"/>
</dbReference>
<keyword evidence="7" id="KW-1185">Reference proteome</keyword>
<dbReference type="GO" id="GO:0051287">
    <property type="term" value="F:NAD binding"/>
    <property type="evidence" value="ECO:0007669"/>
    <property type="project" value="InterPro"/>
</dbReference>
<organism evidence="6 7">
    <name type="scientific">Apatococcus fuscideae</name>
    <dbReference type="NCBI Taxonomy" id="2026836"/>
    <lineage>
        <taxon>Eukaryota</taxon>
        <taxon>Viridiplantae</taxon>
        <taxon>Chlorophyta</taxon>
        <taxon>core chlorophytes</taxon>
        <taxon>Trebouxiophyceae</taxon>
        <taxon>Chlorellales</taxon>
        <taxon>Chlorellaceae</taxon>
        <taxon>Apatococcus</taxon>
    </lineage>
</organism>
<dbReference type="EMBL" id="JALJOV010000152">
    <property type="protein sequence ID" value="KAK9866561.1"/>
    <property type="molecule type" value="Genomic_DNA"/>
</dbReference>
<protein>
    <recommendedName>
        <fullName evidence="8">D-isomer specific 2-hydroxyacid dehydrogenase NAD-binding domain-containing protein</fullName>
    </recommendedName>
</protein>
<dbReference type="Gene3D" id="3.40.50.720">
    <property type="entry name" value="NAD(P)-binding Rossmann-like Domain"/>
    <property type="match status" value="2"/>
</dbReference>
<dbReference type="SUPFAM" id="SSF51735">
    <property type="entry name" value="NAD(P)-binding Rossmann-fold domains"/>
    <property type="match status" value="1"/>
</dbReference>
<sequence>MSHPCLGALQQIRLLPGLSYPSGPRSRGSCITKRAQPSRRSTLLGLGLAVNTSPVSNAILPGLSRPDTGSDTMATILIAAGQGAPELDLLKQLPENAKVIGIGNDMQSFSDLTQEEWSSINAVLKCGVGPHASSKALLQELWPKLSNVKWIHSCSAGVESLLWPDLIKSDVAVTNARGAFSHSLAEWAITSCSWFAKDLPRMRANQKAHKWAPYDVEELRNKTLGIIGYGDIGRATAGIGRAFGMKIVALRRRVQLSDDERKEGLQVIPSDHLNDLMSTSDYVVAALPHTSGTDKLISRAAIKAMKETGVFVNVGRGGTVDEPALIEALQSGSIRGAALDVTATEPLPEDSQLWDLENVLLSPHCADRTKTFQYEAVEQWVQQVNRFVKHQDLMNVVDKTQGY</sequence>
<evidence type="ECO:0000256" key="1">
    <source>
        <dbReference type="ARBA" id="ARBA00023002"/>
    </source>
</evidence>
<reference evidence="6 7" key="1">
    <citation type="journal article" date="2024" name="Nat. Commun.">
        <title>Phylogenomics reveals the evolutionary origins of lichenization in chlorophyte algae.</title>
        <authorList>
            <person name="Puginier C."/>
            <person name="Libourel C."/>
            <person name="Otte J."/>
            <person name="Skaloud P."/>
            <person name="Haon M."/>
            <person name="Grisel S."/>
            <person name="Petersen M."/>
            <person name="Berrin J.G."/>
            <person name="Delaux P.M."/>
            <person name="Dal Grande F."/>
            <person name="Keller J."/>
        </authorList>
    </citation>
    <scope>NUCLEOTIDE SEQUENCE [LARGE SCALE GENOMIC DNA]</scope>
    <source>
        <strain evidence="6 7">SAG 2523</strain>
    </source>
</reference>
<evidence type="ECO:0000313" key="7">
    <source>
        <dbReference type="Proteomes" id="UP001485043"/>
    </source>
</evidence>
<dbReference type="InterPro" id="IPR006139">
    <property type="entry name" value="D-isomer_2_OHA_DH_cat_dom"/>
</dbReference>
<feature type="domain" description="D-isomer specific 2-hydroxyacid dehydrogenase catalytic" evidence="4">
    <location>
        <begin position="133"/>
        <end position="397"/>
    </location>
</feature>
<keyword evidence="1 3" id="KW-0560">Oxidoreductase</keyword>
<dbReference type="AlphaFoldDB" id="A0AAW1T9V8"/>
<dbReference type="InterPro" id="IPR036291">
    <property type="entry name" value="NAD(P)-bd_dom_sf"/>
</dbReference>
<dbReference type="GO" id="GO:0016616">
    <property type="term" value="F:oxidoreductase activity, acting on the CH-OH group of donors, NAD or NADP as acceptor"/>
    <property type="evidence" value="ECO:0007669"/>
    <property type="project" value="InterPro"/>
</dbReference>
<evidence type="ECO:0000313" key="6">
    <source>
        <dbReference type="EMBL" id="KAK9866561.1"/>
    </source>
</evidence>
<dbReference type="CDD" id="cd05300">
    <property type="entry name" value="2-Hacid_dh_1"/>
    <property type="match status" value="1"/>
</dbReference>
<dbReference type="Pfam" id="PF00389">
    <property type="entry name" value="2-Hacid_dh"/>
    <property type="match status" value="1"/>
</dbReference>
<feature type="domain" description="D-isomer specific 2-hydroxyacid dehydrogenase NAD-binding" evidence="5">
    <location>
        <begin position="196"/>
        <end position="366"/>
    </location>
</feature>
<evidence type="ECO:0000256" key="2">
    <source>
        <dbReference type="ARBA" id="ARBA00023027"/>
    </source>
</evidence>
<comment type="caution">
    <text evidence="6">The sequence shown here is derived from an EMBL/GenBank/DDBJ whole genome shotgun (WGS) entry which is preliminary data.</text>
</comment>